<dbReference type="EMBL" id="QPFP01000068">
    <property type="protein sequence ID" value="TEB24338.1"/>
    <property type="molecule type" value="Genomic_DNA"/>
</dbReference>
<keyword evidence="2" id="KW-1185">Reference proteome</keyword>
<name>A0A4Y7SRS0_COPMI</name>
<accession>A0A4Y7SRS0</accession>
<proteinExistence type="predicted"/>
<gene>
    <name evidence="1" type="ORF">FA13DRAFT_1325668</name>
</gene>
<reference evidence="1 2" key="1">
    <citation type="journal article" date="2019" name="Nat. Ecol. Evol.">
        <title>Megaphylogeny resolves global patterns of mushroom evolution.</title>
        <authorList>
            <person name="Varga T."/>
            <person name="Krizsan K."/>
            <person name="Foldi C."/>
            <person name="Dima B."/>
            <person name="Sanchez-Garcia M."/>
            <person name="Sanchez-Ramirez S."/>
            <person name="Szollosi G.J."/>
            <person name="Szarkandi J.G."/>
            <person name="Papp V."/>
            <person name="Albert L."/>
            <person name="Andreopoulos W."/>
            <person name="Angelini C."/>
            <person name="Antonin V."/>
            <person name="Barry K.W."/>
            <person name="Bougher N.L."/>
            <person name="Buchanan P."/>
            <person name="Buyck B."/>
            <person name="Bense V."/>
            <person name="Catcheside P."/>
            <person name="Chovatia M."/>
            <person name="Cooper J."/>
            <person name="Damon W."/>
            <person name="Desjardin D."/>
            <person name="Finy P."/>
            <person name="Geml J."/>
            <person name="Haridas S."/>
            <person name="Hughes K."/>
            <person name="Justo A."/>
            <person name="Karasinski D."/>
            <person name="Kautmanova I."/>
            <person name="Kiss B."/>
            <person name="Kocsube S."/>
            <person name="Kotiranta H."/>
            <person name="LaButti K.M."/>
            <person name="Lechner B.E."/>
            <person name="Liimatainen K."/>
            <person name="Lipzen A."/>
            <person name="Lukacs Z."/>
            <person name="Mihaltcheva S."/>
            <person name="Morgado L.N."/>
            <person name="Niskanen T."/>
            <person name="Noordeloos M.E."/>
            <person name="Ohm R.A."/>
            <person name="Ortiz-Santana B."/>
            <person name="Ovrebo C."/>
            <person name="Racz N."/>
            <person name="Riley R."/>
            <person name="Savchenko A."/>
            <person name="Shiryaev A."/>
            <person name="Soop K."/>
            <person name="Spirin V."/>
            <person name="Szebenyi C."/>
            <person name="Tomsovsky M."/>
            <person name="Tulloss R.E."/>
            <person name="Uehling J."/>
            <person name="Grigoriev I.V."/>
            <person name="Vagvolgyi C."/>
            <person name="Papp T."/>
            <person name="Martin F.M."/>
            <person name="Miettinen O."/>
            <person name="Hibbett D.S."/>
            <person name="Nagy L.G."/>
        </authorList>
    </citation>
    <scope>NUCLEOTIDE SEQUENCE [LARGE SCALE GENOMIC DNA]</scope>
    <source>
        <strain evidence="1 2">FP101781</strain>
    </source>
</reference>
<dbReference type="AlphaFoldDB" id="A0A4Y7SRS0"/>
<dbReference type="Proteomes" id="UP000298030">
    <property type="component" value="Unassembled WGS sequence"/>
</dbReference>
<evidence type="ECO:0000313" key="2">
    <source>
        <dbReference type="Proteomes" id="UP000298030"/>
    </source>
</evidence>
<evidence type="ECO:0000313" key="1">
    <source>
        <dbReference type="EMBL" id="TEB24338.1"/>
    </source>
</evidence>
<comment type="caution">
    <text evidence="1">The sequence shown here is derived from an EMBL/GenBank/DDBJ whole genome shotgun (WGS) entry which is preliminary data.</text>
</comment>
<sequence>MYIFNSSPGKCSSMEFYGRGYCKFCSATPCPASCSSTSSPHWLCSGCLCPATTGCPTLSCGNTCSTGIWQTTTYPGYECPYCTCSYTTPATPCPSVSCSGPCRPAPQCGMTGYQTATYLPGSSCPSCACTVGVVCSVLPCNGPCSTGSLSYTTGVCSPPGCWGCSCHPVTTPCKTETGCSGQCEGGTLGMATVEGCSTRCPEYCDCKPTALVSTLGRGAEVEVTPTLTTVGMVMTGVVMVVPTGGDGLKVEKRHTAFEPATTTMTV</sequence>
<organism evidence="1 2">
    <name type="scientific">Coprinellus micaceus</name>
    <name type="common">Glistening ink-cap mushroom</name>
    <name type="synonym">Coprinus micaceus</name>
    <dbReference type="NCBI Taxonomy" id="71717"/>
    <lineage>
        <taxon>Eukaryota</taxon>
        <taxon>Fungi</taxon>
        <taxon>Dikarya</taxon>
        <taxon>Basidiomycota</taxon>
        <taxon>Agaricomycotina</taxon>
        <taxon>Agaricomycetes</taxon>
        <taxon>Agaricomycetidae</taxon>
        <taxon>Agaricales</taxon>
        <taxon>Agaricineae</taxon>
        <taxon>Psathyrellaceae</taxon>
        <taxon>Coprinellus</taxon>
    </lineage>
</organism>
<protein>
    <submittedName>
        <fullName evidence="1">Uncharacterized protein</fullName>
    </submittedName>
</protein>